<name>A0ABD0LNE6_9CAEN</name>
<dbReference type="Pfam" id="PF23350">
    <property type="entry name" value="BBS2_pf"/>
    <property type="match status" value="1"/>
</dbReference>
<keyword evidence="8" id="KW-0175">Coiled coil</keyword>
<dbReference type="InterPro" id="IPR029429">
    <property type="entry name" value="BBS2_Mid"/>
</dbReference>
<evidence type="ECO:0000256" key="3">
    <source>
        <dbReference type="ARBA" id="ARBA00022490"/>
    </source>
</evidence>
<keyword evidence="4 7" id="KW-0969">Cilium</keyword>
<keyword evidence="16" id="KW-1185">Reference proteome</keyword>
<feature type="domain" description="BBS2 platform" evidence="12">
    <location>
        <begin position="469"/>
        <end position="559"/>
    </location>
</feature>
<dbReference type="PANTHER" id="PTHR32465:SF0">
    <property type="entry name" value="BARDET-BIEDL SYNDROME 2 PROTEIN"/>
    <property type="match status" value="1"/>
</dbReference>
<evidence type="ECO:0000256" key="6">
    <source>
        <dbReference type="ARBA" id="ARBA00023273"/>
    </source>
</evidence>
<dbReference type="AlphaFoldDB" id="A0ABD0LNE6"/>
<dbReference type="InterPro" id="IPR029430">
    <property type="entry name" value="BBS2_N"/>
</dbReference>
<dbReference type="GO" id="GO:0005856">
    <property type="term" value="C:cytoskeleton"/>
    <property type="evidence" value="ECO:0007669"/>
    <property type="project" value="UniProtKB-SubCell"/>
</dbReference>
<evidence type="ECO:0000259" key="9">
    <source>
        <dbReference type="Pfam" id="PF14781"/>
    </source>
</evidence>
<evidence type="ECO:0000313" key="16">
    <source>
        <dbReference type="Proteomes" id="UP001519460"/>
    </source>
</evidence>
<evidence type="ECO:0000259" key="10">
    <source>
        <dbReference type="Pfam" id="PF14782"/>
    </source>
</evidence>
<dbReference type="EMBL" id="JACVVK020000037">
    <property type="protein sequence ID" value="KAK7500508.1"/>
    <property type="molecule type" value="Genomic_DNA"/>
</dbReference>
<proteinExistence type="predicted"/>
<dbReference type="PIRSF" id="PIRSF013684">
    <property type="entry name" value="BBS2"/>
    <property type="match status" value="1"/>
</dbReference>
<feature type="domain" description="BBS2 hairpin" evidence="14">
    <location>
        <begin position="571"/>
        <end position="668"/>
    </location>
</feature>
<feature type="domain" description="BBS2 C-terminal helix bundle" evidence="13">
    <location>
        <begin position="673"/>
        <end position="698"/>
    </location>
</feature>
<evidence type="ECO:0000313" key="15">
    <source>
        <dbReference type="EMBL" id="KAK7500508.1"/>
    </source>
</evidence>
<sequence>MLVPIFSLKLNHKVSPRTVAIGRFDGVHPSLTCGTTAGKVLIHSPHVRAQAQPAGGATSMGDLSDINLLNINQQVVSIATGRLTDGSEKDTLVVGTATNVMAYDVDNNTDIFYRDAPDGANAIVVGRLGSIESPVAIVGGNCSIQGFDQKGEETYWTVTGDNVCSLELVDFNGNGQNELIVGSEDFDIRVFKEDEIMAEMTETEAITALCRMQDSRFGYALANGTVGVYDRSTRYWRIKSKNQAISIHGYDLDSDGVEELITGWSNGKIDARSDRTGEVIFKDNFSQAVAGIVQGDYRMDAGSTVEQLICVSVDGEVRGYNPAPPGLAGNLMDTNLEQDTIRELSQRKQNLMLELKNYEENAKANTQLQTTLSVNPGDNSKPPHVELYISTTNDTVIRAVLIFAEGIFDGESHVVHPSPSALSGTLRVPVVPPKDVPVDLHIKALIGHKGSTQFHVFELTRQLPRFSMYSLITEPGIPEPRSSVTMTLNERPQRLLMWINQSFLLNEDITGELDVDVSFLSLRGSGPLVIRMTQTGQLTIMTDDMDLAGDIIQALAEFLNLEDLLTTADFPVEIETLKQILIKVDEYHRVRQKLTAEMADHSNLIRSMVVRAEDARLMGDMRSMRKGYMELFDLNRDLINGYTIRCNNHQELLSCLKQVNQIIQRAGRLRVGRYKTQVVNACRTAIKNNNTSSLYKIIHTGMA</sequence>
<dbReference type="InterPro" id="IPR036322">
    <property type="entry name" value="WD40_repeat_dom_sf"/>
</dbReference>
<evidence type="ECO:0000256" key="2">
    <source>
        <dbReference type="ARBA" id="ARBA00004245"/>
    </source>
</evidence>
<dbReference type="GO" id="GO:0034464">
    <property type="term" value="C:BBSome"/>
    <property type="evidence" value="ECO:0007669"/>
    <property type="project" value="UniProtKB-UniRule"/>
</dbReference>
<dbReference type="InterPro" id="IPR055379">
    <property type="entry name" value="BBS2_pf_dom"/>
</dbReference>
<evidence type="ECO:0000259" key="11">
    <source>
        <dbReference type="Pfam" id="PF14783"/>
    </source>
</evidence>
<feature type="domain" description="Ciliary BBSome complex subunit 2 N-terminal" evidence="9">
    <location>
        <begin position="20"/>
        <end position="126"/>
    </location>
</feature>
<evidence type="ECO:0000259" key="12">
    <source>
        <dbReference type="Pfam" id="PF23350"/>
    </source>
</evidence>
<evidence type="ECO:0000256" key="8">
    <source>
        <dbReference type="SAM" id="Coils"/>
    </source>
</evidence>
<evidence type="ECO:0000259" key="14">
    <source>
        <dbReference type="Pfam" id="PF23353"/>
    </source>
</evidence>
<feature type="coiled-coil region" evidence="8">
    <location>
        <begin position="341"/>
        <end position="368"/>
    </location>
</feature>
<keyword evidence="6 7" id="KW-0966">Cell projection</keyword>
<dbReference type="Pfam" id="PF23353">
    <property type="entry name" value="BBS2_hp"/>
    <property type="match status" value="1"/>
</dbReference>
<dbReference type="Proteomes" id="UP001519460">
    <property type="component" value="Unassembled WGS sequence"/>
</dbReference>
<evidence type="ECO:0000256" key="5">
    <source>
        <dbReference type="ARBA" id="ARBA00023212"/>
    </source>
</evidence>
<accession>A0ABD0LNE6</accession>
<dbReference type="Pfam" id="PF23351">
    <property type="entry name" value="BBS2_CtH"/>
    <property type="match status" value="1"/>
</dbReference>
<reference evidence="15 16" key="1">
    <citation type="journal article" date="2023" name="Sci. Data">
        <title>Genome assembly of the Korean intertidal mud-creeper Batillaria attramentaria.</title>
        <authorList>
            <person name="Patra A.K."/>
            <person name="Ho P.T."/>
            <person name="Jun S."/>
            <person name="Lee S.J."/>
            <person name="Kim Y."/>
            <person name="Won Y.J."/>
        </authorList>
    </citation>
    <scope>NUCLEOTIDE SEQUENCE [LARGE SCALE GENOMIC DNA]</scope>
    <source>
        <strain evidence="15">Wonlab-2016</strain>
    </source>
</reference>
<dbReference type="InterPro" id="IPR055380">
    <property type="entry name" value="BBS2_hp_dom"/>
</dbReference>
<keyword evidence="3 7" id="KW-0963">Cytoplasm</keyword>
<dbReference type="Pfam" id="PF14781">
    <property type="entry name" value="BBS2_N"/>
    <property type="match status" value="1"/>
</dbReference>
<dbReference type="FunFam" id="2.130.10.10:FF:000967">
    <property type="entry name" value="Bardet-Biedl syndrome 2 protein homolog"/>
    <property type="match status" value="1"/>
</dbReference>
<evidence type="ECO:0000256" key="4">
    <source>
        <dbReference type="ARBA" id="ARBA00023069"/>
    </source>
</evidence>
<dbReference type="InterPro" id="IPR055381">
    <property type="entry name" value="BBS2_CtH_dom"/>
</dbReference>
<comment type="caution">
    <text evidence="15">The sequence shown here is derived from an EMBL/GenBank/DDBJ whole genome shotgun (WGS) entry which is preliminary data.</text>
</comment>
<evidence type="ECO:0000256" key="7">
    <source>
        <dbReference type="PIRNR" id="PIRNR013684"/>
    </source>
</evidence>
<dbReference type="SUPFAM" id="SSF50978">
    <property type="entry name" value="WD40 repeat-like"/>
    <property type="match status" value="1"/>
</dbReference>
<gene>
    <name evidence="15" type="ORF">BaRGS_00008415</name>
</gene>
<dbReference type="InterPro" id="IPR016616">
    <property type="entry name" value="Bardet-Biedl_syndrome_2_prot"/>
</dbReference>
<comment type="subcellular location">
    <subcellularLocation>
        <location evidence="1">Cell projection</location>
        <location evidence="1">Cilium</location>
    </subcellularLocation>
    <subcellularLocation>
        <location evidence="2">Cytoplasm</location>
        <location evidence="2">Cytoskeleton</location>
    </subcellularLocation>
</comment>
<organism evidence="15 16">
    <name type="scientific">Batillaria attramentaria</name>
    <dbReference type="NCBI Taxonomy" id="370345"/>
    <lineage>
        <taxon>Eukaryota</taxon>
        <taxon>Metazoa</taxon>
        <taxon>Spiralia</taxon>
        <taxon>Lophotrochozoa</taxon>
        <taxon>Mollusca</taxon>
        <taxon>Gastropoda</taxon>
        <taxon>Caenogastropoda</taxon>
        <taxon>Sorbeoconcha</taxon>
        <taxon>Cerithioidea</taxon>
        <taxon>Batillariidae</taxon>
        <taxon>Batillaria</taxon>
    </lineage>
</organism>
<dbReference type="PANTHER" id="PTHR32465">
    <property type="entry name" value="BARDET-BIEDL SYNDROME 2 PROTEIN"/>
    <property type="match status" value="1"/>
</dbReference>
<evidence type="ECO:0000259" key="13">
    <source>
        <dbReference type="Pfam" id="PF23351"/>
    </source>
</evidence>
<dbReference type="Pfam" id="PF14783">
    <property type="entry name" value="BBS2_Mid"/>
    <property type="match status" value="1"/>
</dbReference>
<dbReference type="Pfam" id="PF14782">
    <property type="entry name" value="BBS2_GAE"/>
    <property type="match status" value="1"/>
</dbReference>
<protein>
    <recommendedName>
        <fullName evidence="7">Bardet-Biedl syndrome 2 protein homolog</fullName>
    </recommendedName>
</protein>
<feature type="domain" description="Ciliary BBSome complex subunit 2 middle region" evidence="11">
    <location>
        <begin position="165"/>
        <end position="272"/>
    </location>
</feature>
<feature type="domain" description="BBS2 GAE" evidence="10">
    <location>
        <begin position="380"/>
        <end position="466"/>
    </location>
</feature>
<evidence type="ECO:0000256" key="1">
    <source>
        <dbReference type="ARBA" id="ARBA00004138"/>
    </source>
</evidence>
<keyword evidence="5 7" id="KW-0206">Cytoskeleton</keyword>
<dbReference type="InterPro" id="IPR029333">
    <property type="entry name" value="BBS2_GAE_dom"/>
</dbReference>